<dbReference type="Proteomes" id="UP000198406">
    <property type="component" value="Unassembled WGS sequence"/>
</dbReference>
<dbReference type="PROSITE" id="PS50176">
    <property type="entry name" value="ARM_REPEAT"/>
    <property type="match status" value="1"/>
</dbReference>
<dbReference type="InterPro" id="IPR011987">
    <property type="entry name" value="ATPase_V1-cplx_hsu_C"/>
</dbReference>
<name>A0A1Z5KS71_FISSO</name>
<dbReference type="Pfam" id="PF03224">
    <property type="entry name" value="V-ATPase_H_N"/>
    <property type="match status" value="1"/>
</dbReference>
<evidence type="ECO:0000256" key="3">
    <source>
        <dbReference type="ARBA" id="ARBA00022781"/>
    </source>
</evidence>
<sequence>MEMTDTTIPSEAVASAAFATLKSPVAPAFAHIQWDSLGTLQLTAQETALLRMAETNPMDYTLSDSRDASMYARVLLKLVAESSAAGAGMGEVSKLSPAGVTEQEALETLAVDPLGVVCHYALTKLLDILQTLKVGVKGVSIATVFYVGKDGILVEQWKALLRILDKPGKGDAFAQKVAALCLAQMLVTACPSQRHRSVDGKARPIQYASAVEPLEAITAWVISQLKNATGPLVGSCSPALKVLVDAHETRVLFCKSGGIKYMARQLRIGNKSPLDKKKMASVQQLYEIAFCMWILTYELNHSSAIRHDFAKDSLAVSALVDLIAVAPREKVVRVALASLRNLALCTVDENEPAPANGAPKMDGKFFLSEMIACGLIKAVDHLRDRQFTDPDLAEDIQLLHKLLHENYKEMSRWEVYKNEVESGHLQWGSCHTEAFFKENARMMEGSDGDFRLLKVLIALLSNRDEEVAAIACFDIGEFVRHYPNGRAIVKRLGAKDLVMTLIEHENAELQRHALQCVSKIMVNNWEYVK</sequence>
<keyword evidence="4" id="KW-0406">Ion transport</keyword>
<evidence type="ECO:0000256" key="5">
    <source>
        <dbReference type="PROSITE-ProRule" id="PRU00259"/>
    </source>
</evidence>
<proteinExistence type="inferred from homology"/>
<dbReference type="Gene3D" id="1.25.40.150">
    <property type="entry name" value="V-type ATPase, subunit H, C-terminal domain"/>
    <property type="match status" value="1"/>
</dbReference>
<dbReference type="InterPro" id="IPR000225">
    <property type="entry name" value="Armadillo"/>
</dbReference>
<evidence type="ECO:0000256" key="2">
    <source>
        <dbReference type="ARBA" id="ARBA00022448"/>
    </source>
</evidence>
<dbReference type="InterPro" id="IPR004908">
    <property type="entry name" value="ATPase_V1-cplx_hsu"/>
</dbReference>
<accession>A0A1Z5KS71</accession>
<evidence type="ECO:0000313" key="7">
    <source>
        <dbReference type="EMBL" id="GAX28841.1"/>
    </source>
</evidence>
<comment type="caution">
    <text evidence="7">The sequence shown here is derived from an EMBL/GenBank/DDBJ whole genome shotgun (WGS) entry which is preliminary data.</text>
</comment>
<dbReference type="OrthoDB" id="41537at2759"/>
<reference evidence="7 8" key="1">
    <citation type="journal article" date="2015" name="Plant Cell">
        <title>Oil accumulation by the oleaginous diatom Fistulifera solaris as revealed by the genome and transcriptome.</title>
        <authorList>
            <person name="Tanaka T."/>
            <person name="Maeda Y."/>
            <person name="Veluchamy A."/>
            <person name="Tanaka M."/>
            <person name="Abida H."/>
            <person name="Marechal E."/>
            <person name="Bowler C."/>
            <person name="Muto M."/>
            <person name="Sunaga Y."/>
            <person name="Tanaka M."/>
            <person name="Yoshino T."/>
            <person name="Taniguchi T."/>
            <person name="Fukuda Y."/>
            <person name="Nemoto M."/>
            <person name="Matsumoto M."/>
            <person name="Wong P.S."/>
            <person name="Aburatani S."/>
            <person name="Fujibuchi W."/>
        </authorList>
    </citation>
    <scope>NUCLEOTIDE SEQUENCE [LARGE SCALE GENOMIC DNA]</scope>
    <source>
        <strain evidence="7 8">JPCC DA0580</strain>
    </source>
</reference>
<evidence type="ECO:0000259" key="6">
    <source>
        <dbReference type="Pfam" id="PF11698"/>
    </source>
</evidence>
<feature type="repeat" description="ARM" evidence="5">
    <location>
        <begin position="314"/>
        <end position="343"/>
    </location>
</feature>
<dbReference type="GO" id="GO:0046961">
    <property type="term" value="F:proton-transporting ATPase activity, rotational mechanism"/>
    <property type="evidence" value="ECO:0007669"/>
    <property type="project" value="InterPro"/>
</dbReference>
<dbReference type="GO" id="GO:0000221">
    <property type="term" value="C:vacuolar proton-transporting V-type ATPase, V1 domain"/>
    <property type="evidence" value="ECO:0007669"/>
    <property type="project" value="InterPro"/>
</dbReference>
<evidence type="ECO:0000313" key="8">
    <source>
        <dbReference type="Proteomes" id="UP000198406"/>
    </source>
</evidence>
<keyword evidence="2" id="KW-0813">Transport</keyword>
<evidence type="ECO:0000256" key="1">
    <source>
        <dbReference type="ARBA" id="ARBA00008613"/>
    </source>
</evidence>
<dbReference type="InParanoid" id="A0A1Z5KS71"/>
<keyword evidence="8" id="KW-1185">Reference proteome</keyword>
<protein>
    <submittedName>
        <fullName evidence="7">V-type H+-transporting ATPase subunit H</fullName>
    </submittedName>
</protein>
<feature type="domain" description="ATPase V1 complex subunit H C-terminal" evidence="6">
    <location>
        <begin position="409"/>
        <end position="525"/>
    </location>
</feature>
<dbReference type="InterPro" id="IPR011989">
    <property type="entry name" value="ARM-like"/>
</dbReference>
<dbReference type="AlphaFoldDB" id="A0A1Z5KS71"/>
<dbReference type="PANTHER" id="PTHR10698:SF0">
    <property type="entry name" value="V-TYPE PROTON ATPASE SUBUNIT H"/>
    <property type="match status" value="1"/>
</dbReference>
<gene>
    <name evidence="7" type="ORF">FisN_20Lh136</name>
</gene>
<comment type="similarity">
    <text evidence="1">Belongs to the V-ATPase H subunit family.</text>
</comment>
<keyword evidence="3" id="KW-0375">Hydrogen ion transport</keyword>
<dbReference type="Pfam" id="PF11698">
    <property type="entry name" value="V-ATPase_H_C"/>
    <property type="match status" value="1"/>
</dbReference>
<dbReference type="EMBL" id="BDSP01000283">
    <property type="protein sequence ID" value="GAX28841.1"/>
    <property type="molecule type" value="Genomic_DNA"/>
</dbReference>
<dbReference type="InterPro" id="IPR038497">
    <property type="entry name" value="ATPase_V1-cplx_hsu_C_sf"/>
</dbReference>
<dbReference type="PANTHER" id="PTHR10698">
    <property type="entry name" value="V-TYPE PROTON ATPASE SUBUNIT H"/>
    <property type="match status" value="1"/>
</dbReference>
<dbReference type="InterPro" id="IPR016024">
    <property type="entry name" value="ARM-type_fold"/>
</dbReference>
<dbReference type="Gene3D" id="1.25.10.10">
    <property type="entry name" value="Leucine-rich Repeat Variant"/>
    <property type="match status" value="1"/>
</dbReference>
<organism evidence="7 8">
    <name type="scientific">Fistulifera solaris</name>
    <name type="common">Oleaginous diatom</name>
    <dbReference type="NCBI Taxonomy" id="1519565"/>
    <lineage>
        <taxon>Eukaryota</taxon>
        <taxon>Sar</taxon>
        <taxon>Stramenopiles</taxon>
        <taxon>Ochrophyta</taxon>
        <taxon>Bacillariophyta</taxon>
        <taxon>Bacillariophyceae</taxon>
        <taxon>Bacillariophycidae</taxon>
        <taxon>Naviculales</taxon>
        <taxon>Naviculaceae</taxon>
        <taxon>Fistulifera</taxon>
    </lineage>
</organism>
<evidence type="ECO:0000256" key="4">
    <source>
        <dbReference type="ARBA" id="ARBA00023065"/>
    </source>
</evidence>
<dbReference type="SUPFAM" id="SSF48371">
    <property type="entry name" value="ARM repeat"/>
    <property type="match status" value="1"/>
</dbReference>